<dbReference type="GeneID" id="95495451"/>
<gene>
    <name evidence="2" type="ORF">OHA91_05415</name>
</gene>
<feature type="chain" id="PRO_5047156856" evidence="1">
    <location>
        <begin position="25"/>
        <end position="153"/>
    </location>
</feature>
<dbReference type="Proteomes" id="UP001432312">
    <property type="component" value="Chromosome"/>
</dbReference>
<organism evidence="2 3">
    <name type="scientific">Streptomyces erythrochromogenes</name>
    <dbReference type="NCBI Taxonomy" id="285574"/>
    <lineage>
        <taxon>Bacteria</taxon>
        <taxon>Bacillati</taxon>
        <taxon>Actinomycetota</taxon>
        <taxon>Actinomycetes</taxon>
        <taxon>Kitasatosporales</taxon>
        <taxon>Streptomycetaceae</taxon>
        <taxon>Streptomyces</taxon>
    </lineage>
</organism>
<reference evidence="2" key="1">
    <citation type="submission" date="2022-10" db="EMBL/GenBank/DDBJ databases">
        <title>The complete genomes of actinobacterial strains from the NBC collection.</title>
        <authorList>
            <person name="Joergensen T.S."/>
            <person name="Alvarez Arevalo M."/>
            <person name="Sterndorff E.B."/>
            <person name="Faurdal D."/>
            <person name="Vuksanovic O."/>
            <person name="Mourched A.-S."/>
            <person name="Charusanti P."/>
            <person name="Shaw S."/>
            <person name="Blin K."/>
            <person name="Weber T."/>
        </authorList>
    </citation>
    <scope>NUCLEOTIDE SEQUENCE</scope>
    <source>
        <strain evidence="2">NBC_00303</strain>
    </source>
</reference>
<keyword evidence="3" id="KW-1185">Reference proteome</keyword>
<feature type="signal peptide" evidence="1">
    <location>
        <begin position="1"/>
        <end position="24"/>
    </location>
</feature>
<evidence type="ECO:0000313" key="3">
    <source>
        <dbReference type="Proteomes" id="UP001432312"/>
    </source>
</evidence>
<dbReference type="RefSeq" id="WP_158714720.1">
    <property type="nucleotide sequence ID" value="NZ_CP108036.1"/>
</dbReference>
<sequence>MASKVIRRSGNTVLALLMAAGAVAVMPGTAAATSGGGCGTSRLVGSVPDPSSPVPRQLRTILDVRTCISARGASVYPDAYVTPVMQQAPCSLQISYVGPNGNSNRETPRYASGRIVYQQPAGGVRGTYRTVLHLNCMFADKDRAESPDLHLAW</sequence>
<name>A0ABZ1Q5L5_9ACTN</name>
<accession>A0ABZ1Q5L5</accession>
<evidence type="ECO:0000313" key="2">
    <source>
        <dbReference type="EMBL" id="WUN77986.1"/>
    </source>
</evidence>
<protein>
    <submittedName>
        <fullName evidence="2">Uncharacterized protein</fullName>
    </submittedName>
</protein>
<proteinExistence type="predicted"/>
<evidence type="ECO:0000256" key="1">
    <source>
        <dbReference type="SAM" id="SignalP"/>
    </source>
</evidence>
<keyword evidence="1" id="KW-0732">Signal</keyword>
<dbReference type="EMBL" id="CP108036">
    <property type="protein sequence ID" value="WUN77986.1"/>
    <property type="molecule type" value="Genomic_DNA"/>
</dbReference>